<feature type="domain" description="Glycosyltransferase 2-like" evidence="8">
    <location>
        <begin position="208"/>
        <end position="390"/>
    </location>
</feature>
<dbReference type="InterPro" id="IPR001173">
    <property type="entry name" value="Glyco_trans_2-like"/>
</dbReference>
<evidence type="ECO:0000313" key="10">
    <source>
        <dbReference type="Proteomes" id="UP000660729"/>
    </source>
</evidence>
<dbReference type="OrthoDB" id="72851at2759"/>
<feature type="transmembrane region" description="Helical" evidence="7">
    <location>
        <begin position="65"/>
        <end position="90"/>
    </location>
</feature>
<dbReference type="AlphaFoldDB" id="A0A8H6RLU5"/>
<dbReference type="PANTHER" id="PTHR43867:SF2">
    <property type="entry name" value="CELLULOSE SYNTHASE CATALYTIC SUBUNIT A [UDP-FORMING]"/>
    <property type="match status" value="1"/>
</dbReference>
<keyword evidence="5 7" id="KW-1133">Transmembrane helix</keyword>
<dbReference type="SUPFAM" id="SSF53448">
    <property type="entry name" value="Nucleotide-diphospho-sugar transferases"/>
    <property type="match status" value="1"/>
</dbReference>
<dbReference type="Gene3D" id="3.90.550.10">
    <property type="entry name" value="Spore Coat Polysaccharide Biosynthesis Protein SpsA, Chain A"/>
    <property type="match status" value="1"/>
</dbReference>
<feature type="transmembrane region" description="Helical" evidence="7">
    <location>
        <begin position="413"/>
        <end position="434"/>
    </location>
</feature>
<protein>
    <submittedName>
        <fullName evidence="9">Cellulose synthase 1</fullName>
    </submittedName>
</protein>
<feature type="transmembrane region" description="Helical" evidence="7">
    <location>
        <begin position="32"/>
        <end position="53"/>
    </location>
</feature>
<dbReference type="Proteomes" id="UP000660729">
    <property type="component" value="Unassembled WGS sequence"/>
</dbReference>
<dbReference type="InterPro" id="IPR050321">
    <property type="entry name" value="Glycosyltr_2/OpgH_subfam"/>
</dbReference>
<keyword evidence="3" id="KW-0808">Transferase</keyword>
<dbReference type="InterPro" id="IPR029044">
    <property type="entry name" value="Nucleotide-diphossugar_trans"/>
</dbReference>
<comment type="subcellular location">
    <subcellularLocation>
        <location evidence="1">Membrane</location>
        <topology evidence="1">Multi-pass membrane protein</topology>
    </subcellularLocation>
</comment>
<dbReference type="GO" id="GO:0016020">
    <property type="term" value="C:membrane"/>
    <property type="evidence" value="ECO:0007669"/>
    <property type="project" value="UniProtKB-SubCell"/>
</dbReference>
<evidence type="ECO:0000256" key="3">
    <source>
        <dbReference type="ARBA" id="ARBA00022679"/>
    </source>
</evidence>
<evidence type="ECO:0000256" key="5">
    <source>
        <dbReference type="ARBA" id="ARBA00022989"/>
    </source>
</evidence>
<feature type="transmembrane region" description="Helical" evidence="7">
    <location>
        <begin position="372"/>
        <end position="393"/>
    </location>
</feature>
<name>A0A8H6RLU5_9PEZI</name>
<evidence type="ECO:0000256" key="7">
    <source>
        <dbReference type="SAM" id="Phobius"/>
    </source>
</evidence>
<keyword evidence="10" id="KW-1185">Reference proteome</keyword>
<gene>
    <name evidence="9" type="ORF">HII31_04908</name>
</gene>
<accession>A0A8H6RLU5</accession>
<dbReference type="Pfam" id="PF13632">
    <property type="entry name" value="Glyco_trans_2_3"/>
    <property type="match status" value="1"/>
</dbReference>
<sequence length="630" mass="72214">RTMHGPFTVCQTEELLPSVPAEKRRCRRRADLIWRFTTLLIWLLHIFLIFLLVQGVRDARSDRTLIPILFIGWQFVHLTTSVLGDFWRFCIWGEVRYRRKTRLVGELGPAVDIIVVSCGEEIDIILDTLRAACAQDYPTFRVLLSDDGNDDRLEQAVYALRKVAPCELLYYRRPGEPCSKKGTKAGNMNAALEYLDSISSDRTEFCAFLDCDMIVERDFLRACLGHLVQEPTAGVAIVPQSYYNLPLNDPLYQSMYIHNWQDQMERDTLDSVWETGPGVVFRRQAVIDIGGFNEWVLMEDIIAGMLLNGVGWQTIYCYEQLQWGLVPDTLAGHIAQRRKWTVGTVRGAQIARFGFSKRKLAQLSWRQRVVQVWYCISPYVMATQRTLLPLLFLALAGAKDRLIDVHDPQRLNAMLLTALSIGVCYRIQLIATGYHSSYRMARRRVEGSIWLSPYLVLTIVKELLPKGLAGMPIRFIPTGRLDSDLLERDQKLRAPLWRRLTVMILQQGLWYHLGIGTVAASIVYTNLITAWRQPSRSATCGEMWSRTLAPGVDWLIYFDIVAPLYYAFAPPSVSARRDLLEKSTCGDMETYYPKCGARVEQWNWYCLLRELPSVAASATCVWMYAQFCAR</sequence>
<reference evidence="9" key="1">
    <citation type="submission" date="2020-04" db="EMBL/GenBank/DDBJ databases">
        <title>Draft genome resource of the tomato pathogen Pseudocercospora fuligena.</title>
        <authorList>
            <person name="Zaccaron A."/>
        </authorList>
    </citation>
    <scope>NUCLEOTIDE SEQUENCE</scope>
    <source>
        <strain evidence="9">PF001</strain>
    </source>
</reference>
<dbReference type="PANTHER" id="PTHR43867">
    <property type="entry name" value="CELLULOSE SYNTHASE CATALYTIC SUBUNIT A [UDP-FORMING]"/>
    <property type="match status" value="1"/>
</dbReference>
<organism evidence="9 10">
    <name type="scientific">Pseudocercospora fuligena</name>
    <dbReference type="NCBI Taxonomy" id="685502"/>
    <lineage>
        <taxon>Eukaryota</taxon>
        <taxon>Fungi</taxon>
        <taxon>Dikarya</taxon>
        <taxon>Ascomycota</taxon>
        <taxon>Pezizomycotina</taxon>
        <taxon>Dothideomycetes</taxon>
        <taxon>Dothideomycetidae</taxon>
        <taxon>Mycosphaerellales</taxon>
        <taxon>Mycosphaerellaceae</taxon>
        <taxon>Pseudocercospora</taxon>
    </lineage>
</organism>
<dbReference type="GO" id="GO:0016757">
    <property type="term" value="F:glycosyltransferase activity"/>
    <property type="evidence" value="ECO:0007669"/>
    <property type="project" value="UniProtKB-KW"/>
</dbReference>
<evidence type="ECO:0000313" key="9">
    <source>
        <dbReference type="EMBL" id="KAF7193839.1"/>
    </source>
</evidence>
<feature type="non-terminal residue" evidence="9">
    <location>
        <position position="630"/>
    </location>
</feature>
<evidence type="ECO:0000256" key="1">
    <source>
        <dbReference type="ARBA" id="ARBA00004141"/>
    </source>
</evidence>
<evidence type="ECO:0000256" key="4">
    <source>
        <dbReference type="ARBA" id="ARBA00022692"/>
    </source>
</evidence>
<comment type="caution">
    <text evidence="9">The sequence shown here is derived from an EMBL/GenBank/DDBJ whole genome shotgun (WGS) entry which is preliminary data.</text>
</comment>
<evidence type="ECO:0000256" key="6">
    <source>
        <dbReference type="ARBA" id="ARBA00023136"/>
    </source>
</evidence>
<keyword evidence="6 7" id="KW-0472">Membrane</keyword>
<evidence type="ECO:0000256" key="2">
    <source>
        <dbReference type="ARBA" id="ARBA00022676"/>
    </source>
</evidence>
<evidence type="ECO:0000259" key="8">
    <source>
        <dbReference type="Pfam" id="PF13632"/>
    </source>
</evidence>
<feature type="transmembrane region" description="Helical" evidence="7">
    <location>
        <begin position="551"/>
        <end position="568"/>
    </location>
</feature>
<proteinExistence type="predicted"/>
<keyword evidence="4 7" id="KW-0812">Transmembrane</keyword>
<keyword evidence="2" id="KW-0328">Glycosyltransferase</keyword>
<dbReference type="EMBL" id="JABCIY010000071">
    <property type="protein sequence ID" value="KAF7193839.1"/>
    <property type="molecule type" value="Genomic_DNA"/>
</dbReference>
<feature type="transmembrane region" description="Helical" evidence="7">
    <location>
        <begin position="509"/>
        <end position="531"/>
    </location>
</feature>